<protein>
    <recommendedName>
        <fullName evidence="3">Transmembrane protein 138</fullName>
    </recommendedName>
</protein>
<keyword evidence="1" id="KW-0812">Transmembrane</keyword>
<proteinExistence type="predicted"/>
<dbReference type="AlphaFoldDB" id="A0A7S0RF00"/>
<organism evidence="2">
    <name type="scientific">Pyramimonas obovata</name>
    <dbReference type="NCBI Taxonomy" id="1411642"/>
    <lineage>
        <taxon>Eukaryota</taxon>
        <taxon>Viridiplantae</taxon>
        <taxon>Chlorophyta</taxon>
        <taxon>Pyramimonadophyceae</taxon>
        <taxon>Pyramimonadales</taxon>
        <taxon>Pyramimonadaceae</taxon>
        <taxon>Pyramimonas</taxon>
        <taxon>Pyramimonas incertae sedis</taxon>
    </lineage>
</organism>
<feature type="transmembrane region" description="Helical" evidence="1">
    <location>
        <begin position="83"/>
        <end position="108"/>
    </location>
</feature>
<accession>A0A7S0RF00</accession>
<sequence>MPMASLRDRVKPYEGTSIEMTENPMSTVQFRKVDIFPDDEGVAAHRDIVVDPLFKPTLWGLYFFVFADVWINSYTDPNTSEDVTLQMVAFCFQLLTFLATAIIFYMLLSETFLIKKALYRRAMQLFKPFFYLAPSYFLLLVLRRLYQLALMYSSYPYLAVWEQPGYYVLYVAQKLGAMAYWATVMRSTNYLIREPRLYTSECVNMM</sequence>
<keyword evidence="1" id="KW-0472">Membrane</keyword>
<feature type="transmembrane region" description="Helical" evidence="1">
    <location>
        <begin position="53"/>
        <end position="71"/>
    </location>
</feature>
<dbReference type="InterPro" id="IPR024133">
    <property type="entry name" value="TM_138"/>
</dbReference>
<evidence type="ECO:0008006" key="3">
    <source>
        <dbReference type="Google" id="ProtNLM"/>
    </source>
</evidence>
<evidence type="ECO:0000313" key="2">
    <source>
        <dbReference type="EMBL" id="CAD8675504.1"/>
    </source>
</evidence>
<dbReference type="Pfam" id="PF14935">
    <property type="entry name" value="TMEM138"/>
    <property type="match status" value="1"/>
</dbReference>
<dbReference type="EMBL" id="HBFA01025000">
    <property type="protein sequence ID" value="CAD8675504.1"/>
    <property type="molecule type" value="Transcribed_RNA"/>
</dbReference>
<feature type="transmembrane region" description="Helical" evidence="1">
    <location>
        <begin position="166"/>
        <end position="184"/>
    </location>
</feature>
<name>A0A7S0RF00_9CHLO</name>
<keyword evidence="1" id="KW-1133">Transmembrane helix</keyword>
<evidence type="ECO:0000256" key="1">
    <source>
        <dbReference type="SAM" id="Phobius"/>
    </source>
</evidence>
<reference evidence="2" key="1">
    <citation type="submission" date="2021-01" db="EMBL/GenBank/DDBJ databases">
        <authorList>
            <person name="Corre E."/>
            <person name="Pelletier E."/>
            <person name="Niang G."/>
            <person name="Scheremetjew M."/>
            <person name="Finn R."/>
            <person name="Kale V."/>
            <person name="Holt S."/>
            <person name="Cochrane G."/>
            <person name="Meng A."/>
            <person name="Brown T."/>
            <person name="Cohen L."/>
        </authorList>
    </citation>
    <scope>NUCLEOTIDE SEQUENCE</scope>
    <source>
        <strain evidence="2">CCMP722</strain>
    </source>
</reference>
<gene>
    <name evidence="2" type="ORF">POBO1169_LOCUS12735</name>
</gene>
<feature type="transmembrane region" description="Helical" evidence="1">
    <location>
        <begin position="129"/>
        <end position="146"/>
    </location>
</feature>